<dbReference type="Proteomes" id="UP000265955">
    <property type="component" value="Unassembled WGS sequence"/>
</dbReference>
<evidence type="ECO:0000313" key="3">
    <source>
        <dbReference type="EMBL" id="RJF96025.1"/>
    </source>
</evidence>
<sequence length="333" mass="34481">MNIHITIRSLLTAACAALSFAASSVSAQSYPTKPVTIVVPFAPGGTTDILARAVGAELGKALGQQFIIDNRPGAGGNIGTQLVSRAAADGYTLLMGTVGTHGINQSLYPKLPYDPIKDFAPVTLVASVPNVLVVNTAFAEKNKITDIKSFLAHVKANPGRLNMASAGNGTSIHLAGELFKTQTKTFMVHIPYRGSSPAIADLIGGQADLMFDNLPSAIGHIKSGRLLALGVTSSKPSAALPQVPAIAQTGGDLAGYEASSWFGILAPAGTPKEIVGKLQQEISKALSAPSVKEKLQAQGAEPVGNTPEQFAAHIQAETRKWAKVVKDSGAKVD</sequence>
<accession>A0A3A3FNH7</accession>
<comment type="caution">
    <text evidence="3">The sequence shown here is derived from an EMBL/GenBank/DDBJ whole genome shotgun (WGS) entry which is preliminary data.</text>
</comment>
<dbReference type="RefSeq" id="WP_119771172.1">
    <property type="nucleotide sequence ID" value="NZ_QYUO01000002.1"/>
</dbReference>
<dbReference type="AlphaFoldDB" id="A0A3A3FNH7"/>
<dbReference type="Gene3D" id="3.40.190.150">
    <property type="entry name" value="Bordetella uptake gene, domain 1"/>
    <property type="match status" value="1"/>
</dbReference>
<dbReference type="Pfam" id="PF03401">
    <property type="entry name" value="TctC"/>
    <property type="match status" value="1"/>
</dbReference>
<dbReference type="Gene3D" id="3.40.190.10">
    <property type="entry name" value="Periplasmic binding protein-like II"/>
    <property type="match status" value="1"/>
</dbReference>
<dbReference type="PANTHER" id="PTHR42928:SF5">
    <property type="entry name" value="BLR1237 PROTEIN"/>
    <property type="match status" value="1"/>
</dbReference>
<dbReference type="PIRSF" id="PIRSF017082">
    <property type="entry name" value="YflP"/>
    <property type="match status" value="1"/>
</dbReference>
<dbReference type="InterPro" id="IPR005064">
    <property type="entry name" value="BUG"/>
</dbReference>
<comment type="similarity">
    <text evidence="1">Belongs to the UPF0065 (bug) family.</text>
</comment>
<dbReference type="OrthoDB" id="9125369at2"/>
<proteinExistence type="inferred from homology"/>
<keyword evidence="4" id="KW-1185">Reference proteome</keyword>
<dbReference type="InterPro" id="IPR042100">
    <property type="entry name" value="Bug_dom1"/>
</dbReference>
<dbReference type="CDD" id="cd13578">
    <property type="entry name" value="PBP2_Bug27"/>
    <property type="match status" value="1"/>
</dbReference>
<dbReference type="PANTHER" id="PTHR42928">
    <property type="entry name" value="TRICARBOXYLATE-BINDING PROTEIN"/>
    <property type="match status" value="1"/>
</dbReference>
<dbReference type="SUPFAM" id="SSF53850">
    <property type="entry name" value="Periplasmic binding protein-like II"/>
    <property type="match status" value="1"/>
</dbReference>
<evidence type="ECO:0000313" key="4">
    <source>
        <dbReference type="Proteomes" id="UP000265955"/>
    </source>
</evidence>
<evidence type="ECO:0000256" key="2">
    <source>
        <dbReference type="SAM" id="SignalP"/>
    </source>
</evidence>
<feature type="chain" id="PRO_5017198974" evidence="2">
    <location>
        <begin position="28"/>
        <end position="333"/>
    </location>
</feature>
<dbReference type="EMBL" id="QYUO01000002">
    <property type="protein sequence ID" value="RJF96025.1"/>
    <property type="molecule type" value="Genomic_DNA"/>
</dbReference>
<keyword evidence="2" id="KW-0732">Signal</keyword>
<organism evidence="3 4">
    <name type="scientific">Noviherbaspirillum saxi</name>
    <dbReference type="NCBI Taxonomy" id="2320863"/>
    <lineage>
        <taxon>Bacteria</taxon>
        <taxon>Pseudomonadati</taxon>
        <taxon>Pseudomonadota</taxon>
        <taxon>Betaproteobacteria</taxon>
        <taxon>Burkholderiales</taxon>
        <taxon>Oxalobacteraceae</taxon>
        <taxon>Noviherbaspirillum</taxon>
    </lineage>
</organism>
<evidence type="ECO:0000256" key="1">
    <source>
        <dbReference type="ARBA" id="ARBA00006987"/>
    </source>
</evidence>
<protein>
    <submittedName>
        <fullName evidence="3">Tripartite tricarboxylate transporter substrate binding protein</fullName>
    </submittedName>
</protein>
<feature type="signal peptide" evidence="2">
    <location>
        <begin position="1"/>
        <end position="27"/>
    </location>
</feature>
<gene>
    <name evidence="3" type="ORF">D3871_22025</name>
</gene>
<name>A0A3A3FNH7_9BURK</name>
<reference evidence="4" key="1">
    <citation type="submission" date="2018-09" db="EMBL/GenBank/DDBJ databases">
        <authorList>
            <person name="Zhu H."/>
        </authorList>
    </citation>
    <scope>NUCLEOTIDE SEQUENCE [LARGE SCALE GENOMIC DNA]</scope>
    <source>
        <strain evidence="4">K1R23-30</strain>
    </source>
</reference>